<gene>
    <name evidence="1" type="ORF">UFOVP671_57</name>
</gene>
<organism evidence="1">
    <name type="scientific">uncultured Caudovirales phage</name>
    <dbReference type="NCBI Taxonomy" id="2100421"/>
    <lineage>
        <taxon>Viruses</taxon>
        <taxon>Duplodnaviria</taxon>
        <taxon>Heunggongvirae</taxon>
        <taxon>Uroviricota</taxon>
        <taxon>Caudoviricetes</taxon>
        <taxon>Peduoviridae</taxon>
        <taxon>Maltschvirus</taxon>
        <taxon>Maltschvirus maltsch</taxon>
    </lineage>
</organism>
<reference evidence="1" key="1">
    <citation type="submission" date="2020-04" db="EMBL/GenBank/DDBJ databases">
        <authorList>
            <person name="Chiriac C."/>
            <person name="Salcher M."/>
            <person name="Ghai R."/>
            <person name="Kavagutti S V."/>
        </authorList>
    </citation>
    <scope>NUCLEOTIDE SEQUENCE</scope>
</reference>
<proteinExistence type="predicted"/>
<evidence type="ECO:0000313" key="1">
    <source>
        <dbReference type="EMBL" id="CAB4156338.1"/>
    </source>
</evidence>
<protein>
    <submittedName>
        <fullName evidence="1">Uncharacterized protein</fullName>
    </submittedName>
</protein>
<dbReference type="EMBL" id="LR796645">
    <property type="protein sequence ID" value="CAB4156338.1"/>
    <property type="molecule type" value="Genomic_DNA"/>
</dbReference>
<sequence length="572" mass="59206">MADNNNSLGALLDQYSAGVNEQAQPVQQNDLGTLLDQYSVANNKAPGAPVMQQEFKPKGRHGALGNLVYGLTQGAADLVQAPAQTLLNAANSANQNILGNSPDSGFSKGLNDIANKFNQHLHNQEETYQNDTPNSIAAGIGRTISNVAPFIAAPAASGSKLVNFLLSGPGAAVATQPVHNVNVNQDGSNDFFEQKGVQAALGAAGGVIGMGVGKLAKSLATPFTTPEAAQALRHGIKLTPFQMLGKGAAGFENKLSNLSGIGDTVKAAQDDTLASFNRAVYKRALGPIGINTSSFPVGNQGVMKVENALSDAYDKIIPKLTFKGDAKFGSELTDAVSSANSGVLTPTTANQFNSIIKNSVLNKMEKNGSATGERFRLIERDIRNRAEKFAASEDPNNQELGKLLKNVATSLRNGLSRSNPEHAAVLSKINEGYANYATLRRAASSLGADEGAINPKLLASAIKAEDDSAGKGSYAMGTALMQDLAQAGKNAIPNNPPIQSSGLSLINDIPNLALGYLGKIPAQMLYSDAGRKLSSALLAAQRPAGLQAILNGAGNAAGPIGSIGASQIANQK</sequence>
<name>A0A6J5NHI1_9CAUD</name>
<accession>A0A6J5NHI1</accession>